<proteinExistence type="predicted"/>
<dbReference type="Proteomes" id="UP000567795">
    <property type="component" value="Unassembled WGS sequence"/>
</dbReference>
<protein>
    <submittedName>
        <fullName evidence="1">Uncharacterized protein</fullName>
    </submittedName>
</protein>
<name>A0A853A5U6_9ACTN</name>
<gene>
    <name evidence="1" type="ORF">FHU37_003004</name>
</gene>
<evidence type="ECO:0000313" key="2">
    <source>
        <dbReference type="Proteomes" id="UP000567795"/>
    </source>
</evidence>
<accession>A0A853A5U6</accession>
<comment type="caution">
    <text evidence="1">The sequence shown here is derived from an EMBL/GenBank/DDBJ whole genome shotgun (WGS) entry which is preliminary data.</text>
</comment>
<sequence length="79" mass="9099">MDTQYDIKNTFRRGDLAIVVTSHGQVYAGQGCERVGEDLFRVWISMRHGDRIFDSSVDVRSAEVRQIVRNGVVIWTNRD</sequence>
<dbReference type="RefSeq" id="WP_179814696.1">
    <property type="nucleotide sequence ID" value="NZ_JACBZD010000001.1"/>
</dbReference>
<dbReference type="AlphaFoldDB" id="A0A853A5U6"/>
<evidence type="ECO:0000313" key="1">
    <source>
        <dbReference type="EMBL" id="NYI06061.1"/>
    </source>
</evidence>
<dbReference type="EMBL" id="JACBZD010000001">
    <property type="protein sequence ID" value="NYI06061.1"/>
    <property type="molecule type" value="Genomic_DNA"/>
</dbReference>
<keyword evidence="2" id="KW-1185">Reference proteome</keyword>
<reference evidence="1 2" key="1">
    <citation type="submission" date="2020-07" db="EMBL/GenBank/DDBJ databases">
        <title>Sequencing the genomes of 1000 actinobacteria strains.</title>
        <authorList>
            <person name="Klenk H.-P."/>
        </authorList>
    </citation>
    <scope>NUCLEOTIDE SEQUENCE [LARGE SCALE GENOMIC DNA]</scope>
    <source>
        <strain evidence="1 2">DSM 42178</strain>
    </source>
</reference>
<organism evidence="1 2">
    <name type="scientific">Allostreptomyces psammosilenae</name>
    <dbReference type="NCBI Taxonomy" id="1892865"/>
    <lineage>
        <taxon>Bacteria</taxon>
        <taxon>Bacillati</taxon>
        <taxon>Actinomycetota</taxon>
        <taxon>Actinomycetes</taxon>
        <taxon>Kitasatosporales</taxon>
        <taxon>Streptomycetaceae</taxon>
        <taxon>Allostreptomyces</taxon>
    </lineage>
</organism>